<feature type="region of interest" description="Disordered" evidence="1">
    <location>
        <begin position="469"/>
        <end position="519"/>
    </location>
</feature>
<comment type="caution">
    <text evidence="2">The sequence shown here is derived from an EMBL/GenBank/DDBJ whole genome shotgun (WGS) entry which is preliminary data.</text>
</comment>
<dbReference type="AlphaFoldDB" id="A0A9W8DQ50"/>
<feature type="compositionally biased region" description="Basic and acidic residues" evidence="1">
    <location>
        <begin position="48"/>
        <end position="61"/>
    </location>
</feature>
<feature type="compositionally biased region" description="Low complexity" evidence="1">
    <location>
        <begin position="476"/>
        <end position="492"/>
    </location>
</feature>
<gene>
    <name evidence="2" type="ORF">H4219_005126</name>
</gene>
<feature type="compositionally biased region" description="Basic and acidic residues" evidence="1">
    <location>
        <begin position="335"/>
        <end position="351"/>
    </location>
</feature>
<feature type="compositionally biased region" description="Basic residues" evidence="1">
    <location>
        <begin position="233"/>
        <end position="246"/>
    </location>
</feature>
<reference evidence="2" key="1">
    <citation type="submission" date="2022-07" db="EMBL/GenBank/DDBJ databases">
        <title>Phylogenomic reconstructions and comparative analyses of Kickxellomycotina fungi.</title>
        <authorList>
            <person name="Reynolds N.K."/>
            <person name="Stajich J.E."/>
            <person name="Barry K."/>
            <person name="Grigoriev I.V."/>
            <person name="Crous P."/>
            <person name="Smith M.E."/>
        </authorList>
    </citation>
    <scope>NUCLEOTIDE SEQUENCE</scope>
    <source>
        <strain evidence="2">NBRC 100468</strain>
    </source>
</reference>
<feature type="compositionally biased region" description="Basic residues" evidence="1">
    <location>
        <begin position="498"/>
        <end position="516"/>
    </location>
</feature>
<name>A0A9W8DQ50_9FUNG</name>
<sequence length="571" mass="65858">MFSSNFGGGGGGGFQHFSWSSRLYDPTCPECNRERDCGRVPEHHKHGDCRSSESYSRESGSETRYSASASSGSHHHHRHHDDGVKLSVCIRCSKGCPCHFNTACHCHPSECQCECTTSHHLRRESESYSRKSEASSHTHKEYPFQNVSMDFRNSMMSGGNGWSRHNDSFYAPFRPSPHRQSFAGARVDHYGGGATVVEKQCVPDGRVQTVDCGNDVRVHVTAEIVSDSDSSCRGRRERRRHERTKIHCSPSPPPRRYHSPPPPKPYYEEDKYTEKVKVKVKDNEWELKDHHDHHYSGEKVKVKVKEDEWELNQRRDHCSKEKVNIKVKEEWEIKTDEERRRDEERESRKSVTEQFGGKVKPLPQPRGCSALCRIFCSGLCSIPYNQNSRFNRTNFRIWPDYDFIPDDALIPRNTELFLIHTLSATSKKFVLTIPDIMKEAKRVYVDIIHGHLVVHGTFLELPEGEGLPAHRHRSSMDSSSSSSSSSDYSSSSDEGDYHHHRRHHHHRKSKHHHKKSMRADKDMYEDVAEYDSMKFSKRFKISKKMLNFNRTFVEINKRGALVVTIPAADKE</sequence>
<organism evidence="2 3">
    <name type="scientific">Mycoemilia scoparia</name>
    <dbReference type="NCBI Taxonomy" id="417184"/>
    <lineage>
        <taxon>Eukaryota</taxon>
        <taxon>Fungi</taxon>
        <taxon>Fungi incertae sedis</taxon>
        <taxon>Zoopagomycota</taxon>
        <taxon>Kickxellomycotina</taxon>
        <taxon>Kickxellomycetes</taxon>
        <taxon>Kickxellales</taxon>
        <taxon>Kickxellaceae</taxon>
        <taxon>Mycoemilia</taxon>
    </lineage>
</organism>
<feature type="compositionally biased region" description="Low complexity" evidence="1">
    <location>
        <begin position="62"/>
        <end position="72"/>
    </location>
</feature>
<feature type="compositionally biased region" description="Pro residues" evidence="1">
    <location>
        <begin position="250"/>
        <end position="265"/>
    </location>
</feature>
<proteinExistence type="predicted"/>
<feature type="region of interest" description="Disordered" evidence="1">
    <location>
        <begin position="41"/>
        <end position="80"/>
    </location>
</feature>
<feature type="region of interest" description="Disordered" evidence="1">
    <location>
        <begin position="335"/>
        <end position="358"/>
    </location>
</feature>
<accession>A0A9W8DQ50</accession>
<dbReference type="Proteomes" id="UP001150538">
    <property type="component" value="Unassembled WGS sequence"/>
</dbReference>
<keyword evidence="3" id="KW-1185">Reference proteome</keyword>
<protein>
    <submittedName>
        <fullName evidence="2">Uncharacterized protein</fullName>
    </submittedName>
</protein>
<dbReference type="EMBL" id="JANBPU010000249">
    <property type="protein sequence ID" value="KAJ1913632.1"/>
    <property type="molecule type" value="Genomic_DNA"/>
</dbReference>
<evidence type="ECO:0000256" key="1">
    <source>
        <dbReference type="SAM" id="MobiDB-lite"/>
    </source>
</evidence>
<feature type="region of interest" description="Disordered" evidence="1">
    <location>
        <begin position="226"/>
        <end position="268"/>
    </location>
</feature>
<evidence type="ECO:0000313" key="3">
    <source>
        <dbReference type="Proteomes" id="UP001150538"/>
    </source>
</evidence>
<evidence type="ECO:0000313" key="2">
    <source>
        <dbReference type="EMBL" id="KAJ1913632.1"/>
    </source>
</evidence>
<dbReference type="OrthoDB" id="5599887at2759"/>